<dbReference type="GeneTree" id="ENSGT00960000191837"/>
<organism evidence="6 7">
    <name type="scientific">Naja naja</name>
    <name type="common">Indian cobra</name>
    <dbReference type="NCBI Taxonomy" id="35670"/>
    <lineage>
        <taxon>Eukaryota</taxon>
        <taxon>Metazoa</taxon>
        <taxon>Chordata</taxon>
        <taxon>Craniata</taxon>
        <taxon>Vertebrata</taxon>
        <taxon>Euteleostomi</taxon>
        <taxon>Lepidosauria</taxon>
        <taxon>Squamata</taxon>
        <taxon>Bifurcata</taxon>
        <taxon>Unidentata</taxon>
        <taxon>Episquamata</taxon>
        <taxon>Toxicofera</taxon>
        <taxon>Serpentes</taxon>
        <taxon>Colubroidea</taxon>
        <taxon>Elapidae</taxon>
        <taxon>Elapinae</taxon>
        <taxon>Naja</taxon>
    </lineage>
</organism>
<dbReference type="InterPro" id="IPR001356">
    <property type="entry name" value="HD"/>
</dbReference>
<keyword evidence="2 3" id="KW-0371">Homeobox</keyword>
<feature type="compositionally biased region" description="Basic and acidic residues" evidence="4">
    <location>
        <begin position="66"/>
        <end position="83"/>
    </location>
</feature>
<comment type="subcellular location">
    <subcellularLocation>
        <location evidence="1 2 3">Nucleus</location>
    </subcellularLocation>
</comment>
<dbReference type="Ensembl" id="ENSNNAT00000020156.1">
    <property type="protein sequence ID" value="ENSNNAP00000019199.1"/>
    <property type="gene ID" value="ENSNNAG00000012823.1"/>
</dbReference>
<dbReference type="SMART" id="SM00389">
    <property type="entry name" value="HOX"/>
    <property type="match status" value="1"/>
</dbReference>
<dbReference type="Gene3D" id="1.10.10.60">
    <property type="entry name" value="Homeodomain-like"/>
    <property type="match status" value="1"/>
</dbReference>
<dbReference type="GO" id="GO:0005634">
    <property type="term" value="C:nucleus"/>
    <property type="evidence" value="ECO:0007669"/>
    <property type="project" value="UniProtKB-SubCell"/>
</dbReference>
<dbReference type="InterPro" id="IPR009057">
    <property type="entry name" value="Homeodomain-like_sf"/>
</dbReference>
<evidence type="ECO:0000256" key="3">
    <source>
        <dbReference type="RuleBase" id="RU000682"/>
    </source>
</evidence>
<dbReference type="CDD" id="cd00086">
    <property type="entry name" value="homeodomain"/>
    <property type="match status" value="1"/>
</dbReference>
<feature type="DNA-binding region" description="Homeobox" evidence="2">
    <location>
        <begin position="100"/>
        <end position="156"/>
    </location>
</feature>
<evidence type="ECO:0000313" key="6">
    <source>
        <dbReference type="Ensembl" id="ENSNNAP00000019199.1"/>
    </source>
</evidence>
<evidence type="ECO:0000256" key="1">
    <source>
        <dbReference type="ARBA" id="ARBA00004123"/>
    </source>
</evidence>
<accession>A0A8C6XSR1</accession>
<dbReference type="InterPro" id="IPR050649">
    <property type="entry name" value="Paired_Homeobox_TFs"/>
</dbReference>
<dbReference type="Proteomes" id="UP000694559">
    <property type="component" value="Unplaced"/>
</dbReference>
<feature type="domain" description="Homeobox" evidence="5">
    <location>
        <begin position="98"/>
        <end position="155"/>
    </location>
</feature>
<feature type="region of interest" description="Disordered" evidence="4">
    <location>
        <begin position="31"/>
        <end position="104"/>
    </location>
</feature>
<reference evidence="6" key="1">
    <citation type="submission" date="2025-08" db="UniProtKB">
        <authorList>
            <consortium name="Ensembl"/>
        </authorList>
    </citation>
    <scope>IDENTIFICATION</scope>
</reference>
<dbReference type="GO" id="GO:0000977">
    <property type="term" value="F:RNA polymerase II transcription regulatory region sequence-specific DNA binding"/>
    <property type="evidence" value="ECO:0007669"/>
    <property type="project" value="TreeGrafter"/>
</dbReference>
<dbReference type="Pfam" id="PF00046">
    <property type="entry name" value="Homeodomain"/>
    <property type="match status" value="1"/>
</dbReference>
<evidence type="ECO:0000256" key="4">
    <source>
        <dbReference type="SAM" id="MobiDB-lite"/>
    </source>
</evidence>
<evidence type="ECO:0000259" key="5">
    <source>
        <dbReference type="PROSITE" id="PS50071"/>
    </source>
</evidence>
<dbReference type="PANTHER" id="PTHR24329:SF340">
    <property type="entry name" value="ARISTALESS RELATED HOMEOBOX"/>
    <property type="match status" value="1"/>
</dbReference>
<name>A0A8C6XSR1_NAJNA</name>
<dbReference type="PROSITE" id="PS50071">
    <property type="entry name" value="HOMEOBOX_2"/>
    <property type="match status" value="1"/>
</dbReference>
<proteinExistence type="predicted"/>
<keyword evidence="7" id="KW-1185">Reference proteome</keyword>
<dbReference type="SUPFAM" id="SSF46689">
    <property type="entry name" value="Homeodomain-like"/>
    <property type="match status" value="1"/>
</dbReference>
<evidence type="ECO:0000256" key="2">
    <source>
        <dbReference type="PROSITE-ProRule" id="PRU00108"/>
    </source>
</evidence>
<protein>
    <recommendedName>
        <fullName evidence="5">Homeobox domain-containing protein</fullName>
    </recommendedName>
</protein>
<sequence>HDLYSCLTGGGLGEPVCRRETPFCFLSAAGGDAAEKRQSPEPLQQRAHGGEDGAAELRGQQQQEKAGSRAEEGQPGERADSRAGRPIQRPRGAGPQKRKQRRYRTTFSHVQLQGLEDAFRKSHYPDVFARWGQIRTLSLSSKVWFQNRRAKWRKQEKAEIPGNRAGISWTPPLGLYLDIPLTQMPLLDSPWRTLPISAVAVPPVAPQPVLRLVAGWAWLSWPPAPWWGERFCPPQTPEALEALWKSETG</sequence>
<dbReference type="AlphaFoldDB" id="A0A8C6XSR1"/>
<keyword evidence="2 3" id="KW-0539">Nucleus</keyword>
<keyword evidence="2 3" id="KW-0238">DNA-binding</keyword>
<reference evidence="6" key="2">
    <citation type="submission" date="2025-09" db="UniProtKB">
        <authorList>
            <consortium name="Ensembl"/>
        </authorList>
    </citation>
    <scope>IDENTIFICATION</scope>
</reference>
<dbReference type="OMA" id="VINGHYM"/>
<dbReference type="GO" id="GO:0000981">
    <property type="term" value="F:DNA-binding transcription factor activity, RNA polymerase II-specific"/>
    <property type="evidence" value="ECO:0007669"/>
    <property type="project" value="TreeGrafter"/>
</dbReference>
<dbReference type="PANTHER" id="PTHR24329">
    <property type="entry name" value="HOMEOBOX PROTEIN ARISTALESS"/>
    <property type="match status" value="1"/>
</dbReference>
<evidence type="ECO:0000313" key="7">
    <source>
        <dbReference type="Proteomes" id="UP000694559"/>
    </source>
</evidence>
<dbReference type="OrthoDB" id="6159439at2759"/>